<name>A0AAD3HF53_9STRA</name>
<accession>A0AAD3HF53</accession>
<sequence>MSSPSSQPRLGPAWRSSSSGGRGFQPPAEDSSNQNRNSFSLLDMDEETPSSKPKVAVPDSPKRFSSRSEGLRSAGATGGAFQKKGRSLADLASRFPSSGKDRERSTGHSNRSERDGHHKSSSSGYLKDFVDDKKVIRYTRERLLSMRPRVESDAVRPDVLKVLDGIGVLSDVPLDPVCWDSFDADEIWNHARERNSRNKSSSTGNPRQDSTSSSTSTKDRPHSRPREGSSWQRGVALPPAERKNQREASNPDDLWDDPSMPTEAAADFSAFGGSLEDDPVSSSGGFDLVSMAEATKAFDDQVRGNTSTSENFESHDHAINPTRPLASAGTTIRSGSGDDVNVFEDFDAPNANNDAVKSGNVESTSASSRLMQMIGVEGTDVMNKEPQVDTSGNTTGDNFNIGGFNSIPSISSNPWGAPMPSTTTTANNDSSNTGLDLAAKIRESTNMEMEMRRKQEEERQRAAALEAQRQAAIQSQQQQQAQQAQPEYSSVELILCERVSTILENSWGRSDLMTILQTLHNDDARVVPLLGTVEALKALLQRHPHRFGLTKDPTFGAEMAVLIMNNAQYTQQKANEELKKRQEEEQLKMREAEAKAREQVVITDDPWFYADPQGNIQGPFKGNEMRQWLEAGYFKGDLPISQNQNGGFRQLASLFPDLSVAFKPTVSGPSEEELRQMEAAKQRAEAREIAERAERERLMKEQQEKEAAAAAEAARMAAVAAEAQSNQNQSAQLKMMLGLGSAGVSADVIGVASQPPVDVVEPVPAAQDRPEKDVAPSSPQSKPKSKANKEVEAAVSKEEPVAATPAAAPATPAWGGASSKPTENKKKSMSEIQKEEARVSAKVAKEKASQSSGGGWAGIAASGGTTAWSGTTAKATPAIVSSGPTTSTTRRSSTAQKSKPSSTNSTQETLQQFGADDKMTPDLENWCKQQMKKLNGSEDLTLVAFCMTLSDPMEIKQYLTAYLGSTPQVNNFASEFISRKNGTKQQEQWETTSKKNRKKKSAK</sequence>
<dbReference type="AlphaFoldDB" id="A0AAD3HF53"/>
<feature type="compositionally biased region" description="Polar residues" evidence="2">
    <location>
        <begin position="30"/>
        <end position="40"/>
    </location>
</feature>
<feature type="compositionally biased region" description="Basic and acidic residues" evidence="2">
    <location>
        <begin position="99"/>
        <end position="118"/>
    </location>
</feature>
<dbReference type="InterPro" id="IPR003169">
    <property type="entry name" value="GYF"/>
</dbReference>
<feature type="region of interest" description="Disordered" evidence="2">
    <location>
        <begin position="193"/>
        <end position="265"/>
    </location>
</feature>
<feature type="compositionally biased region" description="Polar residues" evidence="2">
    <location>
        <begin position="895"/>
        <end position="912"/>
    </location>
</feature>
<evidence type="ECO:0000256" key="1">
    <source>
        <dbReference type="SAM" id="Coils"/>
    </source>
</evidence>
<evidence type="ECO:0000259" key="3">
    <source>
        <dbReference type="PROSITE" id="PS50829"/>
    </source>
</evidence>
<dbReference type="Proteomes" id="UP001054902">
    <property type="component" value="Unassembled WGS sequence"/>
</dbReference>
<keyword evidence="5" id="KW-1185">Reference proteome</keyword>
<dbReference type="Pfam" id="PF02213">
    <property type="entry name" value="GYF"/>
    <property type="match status" value="1"/>
</dbReference>
<evidence type="ECO:0000313" key="4">
    <source>
        <dbReference type="EMBL" id="GFH61637.1"/>
    </source>
</evidence>
<feature type="compositionally biased region" description="Basic and acidic residues" evidence="2">
    <location>
        <begin position="787"/>
        <end position="800"/>
    </location>
</feature>
<feature type="coiled-coil region" evidence="1">
    <location>
        <begin position="674"/>
        <end position="713"/>
    </location>
</feature>
<dbReference type="PANTHER" id="PTHR47471">
    <property type="entry name" value="GYF DOMAIN-CONTAINING PROTEIN"/>
    <property type="match status" value="1"/>
</dbReference>
<feature type="compositionally biased region" description="Low complexity" evidence="2">
    <location>
        <begin position="802"/>
        <end position="813"/>
    </location>
</feature>
<dbReference type="InterPro" id="IPR035445">
    <property type="entry name" value="GYF-like_dom_sf"/>
</dbReference>
<feature type="coiled-coil region" evidence="1">
    <location>
        <begin position="564"/>
        <end position="599"/>
    </location>
</feature>
<protein>
    <recommendedName>
        <fullName evidence="3">GYF domain-containing protein</fullName>
    </recommendedName>
</protein>
<gene>
    <name evidence="4" type="ORF">CTEN210_18113</name>
</gene>
<feature type="region of interest" description="Disordered" evidence="2">
    <location>
        <begin position="1"/>
        <end position="126"/>
    </location>
</feature>
<keyword evidence="1" id="KW-0175">Coiled coil</keyword>
<comment type="caution">
    <text evidence="4">The sequence shown here is derived from an EMBL/GenBank/DDBJ whole genome shotgun (WGS) entry which is preliminary data.</text>
</comment>
<feature type="region of interest" description="Disordered" evidence="2">
    <location>
        <begin position="761"/>
        <end position="918"/>
    </location>
</feature>
<dbReference type="Gene3D" id="3.30.1490.40">
    <property type="match status" value="1"/>
</dbReference>
<dbReference type="EMBL" id="BLLK01000074">
    <property type="protein sequence ID" value="GFH61637.1"/>
    <property type="molecule type" value="Genomic_DNA"/>
</dbReference>
<evidence type="ECO:0000313" key="5">
    <source>
        <dbReference type="Proteomes" id="UP001054902"/>
    </source>
</evidence>
<feature type="region of interest" description="Disordered" evidence="2">
    <location>
        <begin position="980"/>
        <end position="1003"/>
    </location>
</feature>
<feature type="domain" description="GYF" evidence="3">
    <location>
        <begin position="604"/>
        <end position="652"/>
    </location>
</feature>
<feature type="compositionally biased region" description="Basic and acidic residues" evidence="2">
    <location>
        <begin position="822"/>
        <end position="848"/>
    </location>
</feature>
<dbReference type="SUPFAM" id="SSF55277">
    <property type="entry name" value="GYF domain"/>
    <property type="match status" value="1"/>
</dbReference>
<dbReference type="PANTHER" id="PTHR47471:SF1">
    <property type="entry name" value="PROTEIN ESSENTIAL FOR POTEXVIRUS ACCUMULATION 1"/>
    <property type="match status" value="1"/>
</dbReference>
<feature type="region of interest" description="Disordered" evidence="2">
    <location>
        <begin position="299"/>
        <end position="327"/>
    </location>
</feature>
<proteinExistence type="predicted"/>
<feature type="compositionally biased region" description="Basic residues" evidence="2">
    <location>
        <begin position="994"/>
        <end position="1003"/>
    </location>
</feature>
<feature type="compositionally biased region" description="Basic and acidic residues" evidence="2">
    <location>
        <begin position="217"/>
        <end position="227"/>
    </location>
</feature>
<organism evidence="4 5">
    <name type="scientific">Chaetoceros tenuissimus</name>
    <dbReference type="NCBI Taxonomy" id="426638"/>
    <lineage>
        <taxon>Eukaryota</taxon>
        <taxon>Sar</taxon>
        <taxon>Stramenopiles</taxon>
        <taxon>Ochrophyta</taxon>
        <taxon>Bacillariophyta</taxon>
        <taxon>Coscinodiscophyceae</taxon>
        <taxon>Chaetocerotophycidae</taxon>
        <taxon>Chaetocerotales</taxon>
        <taxon>Chaetocerotaceae</taxon>
        <taxon>Chaetoceros</taxon>
    </lineage>
</organism>
<feature type="compositionally biased region" description="Low complexity" evidence="2">
    <location>
        <begin position="858"/>
        <end position="894"/>
    </location>
</feature>
<feature type="coiled-coil region" evidence="1">
    <location>
        <begin position="437"/>
        <end position="482"/>
    </location>
</feature>
<evidence type="ECO:0000256" key="2">
    <source>
        <dbReference type="SAM" id="MobiDB-lite"/>
    </source>
</evidence>
<reference evidence="4 5" key="1">
    <citation type="journal article" date="2021" name="Sci. Rep.">
        <title>The genome of the diatom Chaetoceros tenuissimus carries an ancient integrated fragment of an extant virus.</title>
        <authorList>
            <person name="Hongo Y."/>
            <person name="Kimura K."/>
            <person name="Takaki Y."/>
            <person name="Yoshida Y."/>
            <person name="Baba S."/>
            <person name="Kobayashi G."/>
            <person name="Nagasaki K."/>
            <person name="Hano T."/>
            <person name="Tomaru Y."/>
        </authorList>
    </citation>
    <scope>NUCLEOTIDE SEQUENCE [LARGE SCALE GENOMIC DNA]</scope>
    <source>
        <strain evidence="4 5">NIES-3715</strain>
    </source>
</reference>
<dbReference type="PROSITE" id="PS50829">
    <property type="entry name" value="GYF"/>
    <property type="match status" value="1"/>
</dbReference>
<dbReference type="CDD" id="cd00072">
    <property type="entry name" value="GYF"/>
    <property type="match status" value="1"/>
</dbReference>
<dbReference type="SMART" id="SM00444">
    <property type="entry name" value="GYF"/>
    <property type="match status" value="1"/>
</dbReference>
<feature type="compositionally biased region" description="Polar residues" evidence="2">
    <location>
        <begin position="198"/>
        <end position="209"/>
    </location>
</feature>